<evidence type="ECO:0000256" key="1">
    <source>
        <dbReference type="SAM" id="Phobius"/>
    </source>
</evidence>
<dbReference type="AlphaFoldDB" id="A0A8H7TDK6"/>
<name>A0A8H7TDK6_9HELO</name>
<proteinExistence type="predicted"/>
<gene>
    <name evidence="2" type="ORF">IFR04_009979</name>
</gene>
<evidence type="ECO:0000313" key="3">
    <source>
        <dbReference type="Proteomes" id="UP000664132"/>
    </source>
</evidence>
<dbReference type="OrthoDB" id="1669814at2759"/>
<sequence length="411" mass="45698">MTTPIYSSSFKSKPWYHISFRTIVLVSLPLFSLAGFYGTMILANGNGTFKSIISLMESKDPKFPGTEDDLLIRYTNVGWLDRQLTILVTFFAPVVDEKQGALSMFARFGTGQFGAAWTLMVMEGMRMGNMGRIVSFVGTFGLIFQNISYTVTVPIWLFIHLLTSPISKPFSGTHSNSILLISPLDLRLLPFSVTLSYIVPTILMALDYPSTVTTLTHQRLIALWQPFPLWTILVHYTLKTTLSTLSSSSNTTKNNTTSRLQSSPGTTYLKTAKHIYRFTLTICILSHLPILLLSLLPPTLIPSTYPSLHTMSQESPLSVYIPPFPSPSSKISSLAEGVHTFLIWDVYIGSFAFLLWGMLMYRNAVREKVAWMGLLGKVGVWCVLGGPIGALTVLLRERDGLVMGEKVKKGE</sequence>
<reference evidence="2" key="1">
    <citation type="submission" date="2021-02" db="EMBL/GenBank/DDBJ databases">
        <title>Genome sequence Cadophora malorum strain M34.</title>
        <authorList>
            <person name="Stefanovic E."/>
            <person name="Vu D."/>
            <person name="Scully C."/>
            <person name="Dijksterhuis J."/>
            <person name="Roader J."/>
            <person name="Houbraken J."/>
        </authorList>
    </citation>
    <scope>NUCLEOTIDE SEQUENCE</scope>
    <source>
        <strain evidence="2">M34</strain>
    </source>
</reference>
<feature type="transmembrane region" description="Helical" evidence="1">
    <location>
        <begin position="20"/>
        <end position="43"/>
    </location>
</feature>
<evidence type="ECO:0000313" key="2">
    <source>
        <dbReference type="EMBL" id="KAG4416901.1"/>
    </source>
</evidence>
<keyword evidence="1" id="KW-1133">Transmembrane helix</keyword>
<feature type="transmembrane region" description="Helical" evidence="1">
    <location>
        <begin position="371"/>
        <end position="395"/>
    </location>
</feature>
<feature type="transmembrane region" description="Helical" evidence="1">
    <location>
        <begin position="275"/>
        <end position="296"/>
    </location>
</feature>
<comment type="caution">
    <text evidence="2">The sequence shown here is derived from an EMBL/GenBank/DDBJ whole genome shotgun (WGS) entry which is preliminary data.</text>
</comment>
<keyword evidence="1" id="KW-0472">Membrane</keyword>
<dbReference type="EMBL" id="JAFJYH010000171">
    <property type="protein sequence ID" value="KAG4416901.1"/>
    <property type="molecule type" value="Genomic_DNA"/>
</dbReference>
<feature type="transmembrane region" description="Helical" evidence="1">
    <location>
        <begin position="188"/>
        <end position="208"/>
    </location>
</feature>
<feature type="transmembrane region" description="Helical" evidence="1">
    <location>
        <begin position="338"/>
        <end position="359"/>
    </location>
</feature>
<organism evidence="2 3">
    <name type="scientific">Cadophora malorum</name>
    <dbReference type="NCBI Taxonomy" id="108018"/>
    <lineage>
        <taxon>Eukaryota</taxon>
        <taxon>Fungi</taxon>
        <taxon>Dikarya</taxon>
        <taxon>Ascomycota</taxon>
        <taxon>Pezizomycotina</taxon>
        <taxon>Leotiomycetes</taxon>
        <taxon>Helotiales</taxon>
        <taxon>Ploettnerulaceae</taxon>
        <taxon>Cadophora</taxon>
    </lineage>
</organism>
<accession>A0A8H7TDK6</accession>
<protein>
    <submittedName>
        <fullName evidence="2">Uncharacterized protein</fullName>
    </submittedName>
</protein>
<keyword evidence="3" id="KW-1185">Reference proteome</keyword>
<feature type="transmembrane region" description="Helical" evidence="1">
    <location>
        <begin position="133"/>
        <end position="159"/>
    </location>
</feature>
<keyword evidence="1" id="KW-0812">Transmembrane</keyword>
<dbReference type="Proteomes" id="UP000664132">
    <property type="component" value="Unassembled WGS sequence"/>
</dbReference>